<reference evidence="4" key="1">
    <citation type="submission" date="2018-05" db="EMBL/GenBank/DDBJ databases">
        <authorList>
            <person name="Lanie J.A."/>
            <person name="Ng W.-L."/>
            <person name="Kazmierczak K.M."/>
            <person name="Andrzejewski T.M."/>
            <person name="Davidsen T.M."/>
            <person name="Wayne K.J."/>
            <person name="Tettelin H."/>
            <person name="Glass J.I."/>
            <person name="Rusch D."/>
            <person name="Podicherti R."/>
            <person name="Tsui H.-C.T."/>
            <person name="Winkler M.E."/>
        </authorList>
    </citation>
    <scope>NUCLEOTIDE SEQUENCE</scope>
</reference>
<evidence type="ECO:0000313" key="4">
    <source>
        <dbReference type="EMBL" id="SVB92991.1"/>
    </source>
</evidence>
<dbReference type="Pfam" id="PF01232">
    <property type="entry name" value="Mannitol_dh"/>
    <property type="match status" value="1"/>
</dbReference>
<feature type="domain" description="Mannitol dehydrogenase N-terminal" evidence="2">
    <location>
        <begin position="2"/>
        <end position="193"/>
    </location>
</feature>
<dbReference type="EMBL" id="UINC01064378">
    <property type="protein sequence ID" value="SVB92991.1"/>
    <property type="molecule type" value="Genomic_DNA"/>
</dbReference>
<dbReference type="Gene3D" id="1.10.1040.10">
    <property type="entry name" value="N-(1-d-carboxylethyl)-l-norvaline Dehydrogenase, domain 2"/>
    <property type="match status" value="1"/>
</dbReference>
<organism evidence="4">
    <name type="scientific">marine metagenome</name>
    <dbReference type="NCBI Taxonomy" id="408172"/>
    <lineage>
        <taxon>unclassified sequences</taxon>
        <taxon>metagenomes</taxon>
        <taxon>ecological metagenomes</taxon>
    </lineage>
</organism>
<proteinExistence type="predicted"/>
<dbReference type="InterPro" id="IPR036291">
    <property type="entry name" value="NAD(P)-bd_dom_sf"/>
</dbReference>
<dbReference type="InterPro" id="IPR000669">
    <property type="entry name" value="Mannitol_DH"/>
</dbReference>
<evidence type="ECO:0000256" key="1">
    <source>
        <dbReference type="ARBA" id="ARBA00023002"/>
    </source>
</evidence>
<evidence type="ECO:0000259" key="2">
    <source>
        <dbReference type="Pfam" id="PF01232"/>
    </source>
</evidence>
<dbReference type="InterPro" id="IPR013328">
    <property type="entry name" value="6PGD_dom2"/>
</dbReference>
<dbReference type="PANTHER" id="PTHR43362:SF1">
    <property type="entry name" value="MANNITOL DEHYDROGENASE 2-RELATED"/>
    <property type="match status" value="1"/>
</dbReference>
<gene>
    <name evidence="4" type="ORF">METZ01_LOCUS245845</name>
</gene>
<keyword evidence="1" id="KW-0560">Oxidoreductase</keyword>
<evidence type="ECO:0000259" key="3">
    <source>
        <dbReference type="Pfam" id="PF08125"/>
    </source>
</evidence>
<feature type="domain" description="Mannitol dehydrogenase C-terminal" evidence="3">
    <location>
        <begin position="201"/>
        <end position="402"/>
    </location>
</feature>
<sequence>MEQDGKGNRIRIIGAVQEILFAPEDSEVVLTRMTSAQTRVVSLTVTEKGYCHDPASGNLNLEHPDIIHDLEHPFRPVSTLGYLVQALALRKESGIPPFTVLSCDNLPENGKTLKNLVLEFAKHRDEGLAKWIQNEGAFPCSMVDRIVPATTESDREMVSETLGCRDEAVVVTEPFSQWVIEDQFVCGRPSWEKAGVEMVEDVKPFEEMKLRMLNGTHSTLAYLGFLAGFEYVADAVLQPDFERLLKNMMAEEIVPTLKLPRSVDLVQYQSALLERYRNPALKHRLWQIAMDGSQKLPQRLLGTIRDRLDAGLSFPRLALAVAGWLRFVTGQDEHGRMIEIRDPLAEELRQIAKVTGMLEGKIPDPACAEPYVLGVLGQNEIFGEDLPRNPQFCGAIIDAFKMLLNQGALKSVIDVG</sequence>
<protein>
    <recommendedName>
        <fullName evidence="5">Mannitol dehydrogenase C-terminal domain-containing protein</fullName>
    </recommendedName>
</protein>
<dbReference type="SUPFAM" id="SSF48179">
    <property type="entry name" value="6-phosphogluconate dehydrogenase C-terminal domain-like"/>
    <property type="match status" value="1"/>
</dbReference>
<dbReference type="InterPro" id="IPR013131">
    <property type="entry name" value="Mannitol_DH_N"/>
</dbReference>
<dbReference type="GO" id="GO:0016616">
    <property type="term" value="F:oxidoreductase activity, acting on the CH-OH group of donors, NAD or NADP as acceptor"/>
    <property type="evidence" value="ECO:0007669"/>
    <property type="project" value="TreeGrafter"/>
</dbReference>
<dbReference type="PANTHER" id="PTHR43362">
    <property type="entry name" value="MANNITOL DEHYDROGENASE DSF1-RELATED"/>
    <property type="match status" value="1"/>
</dbReference>
<dbReference type="InterPro" id="IPR008927">
    <property type="entry name" value="6-PGluconate_DH-like_C_sf"/>
</dbReference>
<evidence type="ECO:0008006" key="5">
    <source>
        <dbReference type="Google" id="ProtNLM"/>
    </source>
</evidence>
<dbReference type="AlphaFoldDB" id="A0A382I2P1"/>
<dbReference type="InterPro" id="IPR050988">
    <property type="entry name" value="Mannitol_DH/Oxidoreductase"/>
</dbReference>
<dbReference type="PRINTS" id="PR00084">
    <property type="entry name" value="MTLDHDRGNASE"/>
</dbReference>
<name>A0A382I2P1_9ZZZZ</name>
<dbReference type="SUPFAM" id="SSF51735">
    <property type="entry name" value="NAD(P)-binding Rossmann-fold domains"/>
    <property type="match status" value="1"/>
</dbReference>
<dbReference type="Gene3D" id="3.40.50.720">
    <property type="entry name" value="NAD(P)-binding Rossmann-like Domain"/>
    <property type="match status" value="1"/>
</dbReference>
<dbReference type="InterPro" id="IPR013118">
    <property type="entry name" value="Mannitol_DH_C"/>
</dbReference>
<dbReference type="Pfam" id="PF08125">
    <property type="entry name" value="Mannitol_dh_C"/>
    <property type="match status" value="1"/>
</dbReference>
<accession>A0A382I2P1</accession>